<dbReference type="PROSITE" id="PS51257">
    <property type="entry name" value="PROKAR_LIPOPROTEIN"/>
    <property type="match status" value="1"/>
</dbReference>
<sequence>MRLVSMMSVALGLSFVTQTTAQACPPGSTLKKGACGVCNCIKQKEIVDPKPGCFVDEGRDEFGNTYCIAGCYPGVDGTQGLTPPPVQPSGSVCPPGTSLYIIRDYLIANNFQRRCACLELSVNNNIEFPLNFGCSAGYSLSTSGVETCNIECNPPVMQPDPVGVCPSGSALSLLRTHSGGTECACVSGSSKVGITPRLTLDALQDIVSEWTPVTDVVR</sequence>
<dbReference type="Proteomes" id="UP000663861">
    <property type="component" value="Unassembled WGS sequence"/>
</dbReference>
<evidence type="ECO:0000256" key="1">
    <source>
        <dbReference type="SAM" id="SignalP"/>
    </source>
</evidence>
<dbReference type="AlphaFoldDB" id="A0A8H2X4B1"/>
<dbReference type="EMBL" id="CAJMWY010000060">
    <property type="protein sequence ID" value="CAE6413541.1"/>
    <property type="molecule type" value="Genomic_DNA"/>
</dbReference>
<protein>
    <submittedName>
        <fullName evidence="2">Uncharacterized protein</fullName>
    </submittedName>
</protein>
<accession>A0A8H2X4B1</accession>
<dbReference type="Proteomes" id="UP000663888">
    <property type="component" value="Unassembled WGS sequence"/>
</dbReference>
<evidence type="ECO:0000313" key="3">
    <source>
        <dbReference type="EMBL" id="CAE6448174.1"/>
    </source>
</evidence>
<reference evidence="2" key="1">
    <citation type="submission" date="2021-01" db="EMBL/GenBank/DDBJ databases">
        <authorList>
            <person name="Kaushik A."/>
        </authorList>
    </citation>
    <scope>NUCLEOTIDE SEQUENCE</scope>
    <source>
        <strain evidence="3">AG4-R118</strain>
        <strain evidence="2">AG4-RS23</strain>
    </source>
</reference>
<feature type="signal peptide" evidence="1">
    <location>
        <begin position="1"/>
        <end position="21"/>
    </location>
</feature>
<evidence type="ECO:0000313" key="4">
    <source>
        <dbReference type="Proteomes" id="UP000663861"/>
    </source>
</evidence>
<dbReference type="EMBL" id="CAJMWX010001036">
    <property type="protein sequence ID" value="CAE6448174.1"/>
    <property type="molecule type" value="Genomic_DNA"/>
</dbReference>
<evidence type="ECO:0000313" key="2">
    <source>
        <dbReference type="EMBL" id="CAE6413541.1"/>
    </source>
</evidence>
<organism evidence="2 4">
    <name type="scientific">Rhizoctonia solani</name>
    <dbReference type="NCBI Taxonomy" id="456999"/>
    <lineage>
        <taxon>Eukaryota</taxon>
        <taxon>Fungi</taxon>
        <taxon>Dikarya</taxon>
        <taxon>Basidiomycota</taxon>
        <taxon>Agaricomycotina</taxon>
        <taxon>Agaricomycetes</taxon>
        <taxon>Cantharellales</taxon>
        <taxon>Ceratobasidiaceae</taxon>
        <taxon>Rhizoctonia</taxon>
    </lineage>
</organism>
<feature type="chain" id="PRO_5036265379" evidence="1">
    <location>
        <begin position="22"/>
        <end position="218"/>
    </location>
</feature>
<gene>
    <name evidence="2" type="ORF">RDB_LOCUS4463</name>
    <name evidence="3" type="ORF">RDB_LOCUS63398</name>
</gene>
<keyword evidence="1" id="KW-0732">Signal</keyword>
<name>A0A8H2X4B1_9AGAM</name>
<comment type="caution">
    <text evidence="2">The sequence shown here is derived from an EMBL/GenBank/DDBJ whole genome shotgun (WGS) entry which is preliminary data.</text>
</comment>
<proteinExistence type="predicted"/>